<name>A0A974WGC0_9BACT</name>
<protein>
    <submittedName>
        <fullName evidence="2">Chromosome segregation protein SMC</fullName>
    </submittedName>
</protein>
<keyword evidence="3" id="KW-1185">Reference proteome</keyword>
<reference evidence="2" key="1">
    <citation type="submission" date="2021-02" db="EMBL/GenBank/DDBJ databases">
        <title>Fulvivirga sp. S481 isolated from sea water.</title>
        <authorList>
            <person name="Bae S.S."/>
            <person name="Baek K."/>
        </authorList>
    </citation>
    <scope>NUCLEOTIDE SEQUENCE</scope>
    <source>
        <strain evidence="2">S481</strain>
    </source>
</reference>
<feature type="coiled-coil region" evidence="1">
    <location>
        <begin position="48"/>
        <end position="184"/>
    </location>
</feature>
<dbReference type="AlphaFoldDB" id="A0A974WGC0"/>
<dbReference type="RefSeq" id="WP_205721631.1">
    <property type="nucleotide sequence ID" value="NZ_CP070608.1"/>
</dbReference>
<gene>
    <name evidence="2" type="ORF">JR347_16225</name>
</gene>
<accession>A0A974WGC0</accession>
<keyword evidence="1" id="KW-0175">Coiled coil</keyword>
<evidence type="ECO:0000313" key="2">
    <source>
        <dbReference type="EMBL" id="QSE97118.1"/>
    </source>
</evidence>
<proteinExistence type="predicted"/>
<sequence>MEEQKENQNQPSNKLPENKSNKNRIIVIVLSLIVIAQAIKIYLDHQENTKQENQLINTEEELATTMQKLTDISAELDEKIAEIEKLGGDVEELQKAKADVEAELNRTRKRDRQAIADLKDKVEGFQELLKLKDEEIVKLKELNEELLTENTTLKTEKNELSTTIREINQSKEALESKVAIASQLKAENFQILAVNDRGKEREMPAKSRQVDKIKVSFNIAENNVAPIEGKNILVRIVDQKGQVIFDVAKGSGTFMYNNKEEFYTANQEILFDNSKQRLTFEYTKGSEYEEGLYTLEVYTDDYKMGSSKFEIK</sequence>
<dbReference type="EMBL" id="CP070608">
    <property type="protein sequence ID" value="QSE97118.1"/>
    <property type="molecule type" value="Genomic_DNA"/>
</dbReference>
<organism evidence="2 3">
    <name type="scientific">Fulvivirga lutea</name>
    <dbReference type="NCBI Taxonomy" id="2810512"/>
    <lineage>
        <taxon>Bacteria</taxon>
        <taxon>Pseudomonadati</taxon>
        <taxon>Bacteroidota</taxon>
        <taxon>Cytophagia</taxon>
        <taxon>Cytophagales</taxon>
        <taxon>Fulvivirgaceae</taxon>
        <taxon>Fulvivirga</taxon>
    </lineage>
</organism>
<evidence type="ECO:0000313" key="3">
    <source>
        <dbReference type="Proteomes" id="UP000662783"/>
    </source>
</evidence>
<dbReference type="KEGG" id="fuv:JR347_16225"/>
<dbReference type="Proteomes" id="UP000662783">
    <property type="component" value="Chromosome"/>
</dbReference>
<evidence type="ECO:0000256" key="1">
    <source>
        <dbReference type="SAM" id="Coils"/>
    </source>
</evidence>